<organism evidence="2">
    <name type="scientific">Oryza barthii</name>
    <dbReference type="NCBI Taxonomy" id="65489"/>
    <lineage>
        <taxon>Eukaryota</taxon>
        <taxon>Viridiplantae</taxon>
        <taxon>Streptophyta</taxon>
        <taxon>Embryophyta</taxon>
        <taxon>Tracheophyta</taxon>
        <taxon>Spermatophyta</taxon>
        <taxon>Magnoliopsida</taxon>
        <taxon>Liliopsida</taxon>
        <taxon>Poales</taxon>
        <taxon>Poaceae</taxon>
        <taxon>BOP clade</taxon>
        <taxon>Oryzoideae</taxon>
        <taxon>Oryzeae</taxon>
        <taxon>Oryzinae</taxon>
        <taxon>Oryza</taxon>
    </lineage>
</organism>
<feature type="region of interest" description="Disordered" evidence="1">
    <location>
        <begin position="47"/>
        <end position="83"/>
    </location>
</feature>
<reference evidence="2" key="2">
    <citation type="submission" date="2015-03" db="UniProtKB">
        <authorList>
            <consortium name="EnsemblPlants"/>
        </authorList>
    </citation>
    <scope>IDENTIFICATION</scope>
</reference>
<evidence type="ECO:0000313" key="2">
    <source>
        <dbReference type="EnsemblPlants" id="OBART07G10710.1"/>
    </source>
</evidence>
<dbReference type="HOGENOM" id="CLU_2546211_0_0_1"/>
<dbReference type="Gramene" id="OBART07G10710.1">
    <property type="protein sequence ID" value="OBART07G10710.1"/>
    <property type="gene ID" value="OBART07G10710"/>
</dbReference>
<evidence type="ECO:0000313" key="3">
    <source>
        <dbReference type="Proteomes" id="UP000026960"/>
    </source>
</evidence>
<evidence type="ECO:0000256" key="1">
    <source>
        <dbReference type="SAM" id="MobiDB-lite"/>
    </source>
</evidence>
<reference evidence="2" key="1">
    <citation type="journal article" date="2009" name="Rice">
        <title>De Novo Next Generation Sequencing of Plant Genomes.</title>
        <authorList>
            <person name="Rounsley S."/>
            <person name="Marri P.R."/>
            <person name="Yu Y."/>
            <person name="He R."/>
            <person name="Sisneros N."/>
            <person name="Goicoechea J.L."/>
            <person name="Lee S.J."/>
            <person name="Angelova A."/>
            <person name="Kudrna D."/>
            <person name="Luo M."/>
            <person name="Affourtit J."/>
            <person name="Desany B."/>
            <person name="Knight J."/>
            <person name="Niazi F."/>
            <person name="Egholm M."/>
            <person name="Wing R.A."/>
        </authorList>
    </citation>
    <scope>NUCLEOTIDE SEQUENCE [LARGE SCALE GENOMIC DNA]</scope>
    <source>
        <strain evidence="2">cv. IRGC 105608</strain>
    </source>
</reference>
<dbReference type="Proteomes" id="UP000026960">
    <property type="component" value="Chromosome 7"/>
</dbReference>
<dbReference type="EnsemblPlants" id="OBART07G10710.1">
    <property type="protein sequence ID" value="OBART07G10710.1"/>
    <property type="gene ID" value="OBART07G10710"/>
</dbReference>
<proteinExistence type="predicted"/>
<sequence>MECSDTADKTAMVAVPDLGPTRLGEKPREVVLEMGWATCRFLKAAAGGGARPPLLPPPPLSRCPPRGSSPVAEKGKRDRDEEG</sequence>
<dbReference type="STRING" id="65489.A0A0D3GPS1"/>
<dbReference type="AlphaFoldDB" id="A0A0D3GPS1"/>
<accession>A0A0D3GPS1</accession>
<feature type="compositionally biased region" description="Pro residues" evidence="1">
    <location>
        <begin position="53"/>
        <end position="62"/>
    </location>
</feature>
<protein>
    <submittedName>
        <fullName evidence="2">Uncharacterized protein</fullName>
    </submittedName>
</protein>
<name>A0A0D3GPS1_9ORYZ</name>
<dbReference type="PaxDb" id="65489-OBART07G10710.1"/>
<feature type="compositionally biased region" description="Basic and acidic residues" evidence="1">
    <location>
        <begin position="73"/>
        <end position="83"/>
    </location>
</feature>
<keyword evidence="3" id="KW-1185">Reference proteome</keyword>